<protein>
    <submittedName>
        <fullName evidence="2">Uncharacterized protein</fullName>
    </submittedName>
</protein>
<keyword evidence="1" id="KW-0472">Membrane</keyword>
<organism evidence="2 3">
    <name type="scientific">Gloeothece citriformis (strain PCC 7424)</name>
    <name type="common">Cyanothece sp. (strain PCC 7424)</name>
    <dbReference type="NCBI Taxonomy" id="65393"/>
    <lineage>
        <taxon>Bacteria</taxon>
        <taxon>Bacillati</taxon>
        <taxon>Cyanobacteriota</taxon>
        <taxon>Cyanophyceae</taxon>
        <taxon>Oscillatoriophycideae</taxon>
        <taxon>Chroococcales</taxon>
        <taxon>Aphanothecaceae</taxon>
        <taxon>Gloeothece</taxon>
        <taxon>Gloeothece citriformis</taxon>
    </lineage>
</organism>
<gene>
    <name evidence="2" type="ordered locus">PCC7424_2753</name>
</gene>
<dbReference type="Proteomes" id="UP000002384">
    <property type="component" value="Chromosome"/>
</dbReference>
<dbReference type="KEGG" id="cyc:PCC7424_2753"/>
<feature type="transmembrane region" description="Helical" evidence="1">
    <location>
        <begin position="9"/>
        <end position="27"/>
    </location>
</feature>
<feature type="transmembrane region" description="Helical" evidence="1">
    <location>
        <begin position="47"/>
        <end position="65"/>
    </location>
</feature>
<name>B7K7W9_GLOC7</name>
<dbReference type="STRING" id="65393.PCC7424_2753"/>
<dbReference type="HOGENOM" id="CLU_150465_0_0_3"/>
<sequence>MNSQIKENFGLKMLLIASIVSTAIHFTDNYIYIDQYPQPESITPSSIYTAWIAWTVIGVVGYGLYKGQKFWLAYLCLIIYSFCGLDSLAHYLYGSWSDFSLKMHLFIVTDGLTGAAILGFTLWSGLIAKKQAINHHQNTHLN</sequence>
<dbReference type="RefSeq" id="WP_015954766.1">
    <property type="nucleotide sequence ID" value="NC_011729.1"/>
</dbReference>
<keyword evidence="3" id="KW-1185">Reference proteome</keyword>
<accession>B7K7W9</accession>
<evidence type="ECO:0000256" key="1">
    <source>
        <dbReference type="SAM" id="Phobius"/>
    </source>
</evidence>
<dbReference type="AlphaFoldDB" id="B7K7W9"/>
<keyword evidence="1" id="KW-0812">Transmembrane</keyword>
<feature type="transmembrane region" description="Helical" evidence="1">
    <location>
        <begin position="72"/>
        <end position="93"/>
    </location>
</feature>
<evidence type="ECO:0000313" key="3">
    <source>
        <dbReference type="Proteomes" id="UP000002384"/>
    </source>
</evidence>
<reference evidence="3" key="1">
    <citation type="journal article" date="2011" name="MBio">
        <title>Novel metabolic attributes of the genus Cyanothece, comprising a group of unicellular nitrogen-fixing Cyanobacteria.</title>
        <authorList>
            <person name="Bandyopadhyay A."/>
            <person name="Elvitigala T."/>
            <person name="Welsh E."/>
            <person name="Stockel J."/>
            <person name="Liberton M."/>
            <person name="Min H."/>
            <person name="Sherman L.A."/>
            <person name="Pakrasi H.B."/>
        </authorList>
    </citation>
    <scope>NUCLEOTIDE SEQUENCE [LARGE SCALE GENOMIC DNA]</scope>
    <source>
        <strain evidence="3">PCC 7424</strain>
    </source>
</reference>
<dbReference type="OrthoDB" id="7059580at2"/>
<dbReference type="eggNOG" id="ENOG5032UD4">
    <property type="taxonomic scope" value="Bacteria"/>
</dbReference>
<feature type="transmembrane region" description="Helical" evidence="1">
    <location>
        <begin position="105"/>
        <end position="128"/>
    </location>
</feature>
<evidence type="ECO:0000313" key="2">
    <source>
        <dbReference type="EMBL" id="ACK71165.1"/>
    </source>
</evidence>
<dbReference type="EMBL" id="CP001291">
    <property type="protein sequence ID" value="ACK71165.1"/>
    <property type="molecule type" value="Genomic_DNA"/>
</dbReference>
<proteinExistence type="predicted"/>
<keyword evidence="1" id="KW-1133">Transmembrane helix</keyword>